<evidence type="ECO:0000313" key="12">
    <source>
        <dbReference type="Proteomes" id="UP000078348"/>
    </source>
</evidence>
<sequence>MDSKLITGDPYFYAQQTFDKRLKETKDLFEKWKVLTDSKNQSVPSDQLRQYTRDLLSHLDDMENLISELTRCMAIIEKNHDSSRFKGIDSDEMERRRKYLDDIKLIVHSIRDNMRKQRLTIRKEQKTIREDLLNDKPVEDEEHLAEQGRRYIKEQLVKEQEEMIDQISSGVQRLNDMAHTIQDEIQQHDRLIDTVEIQVDVAQTKLEHNKRQVERILQTNNWCQIKAIIILFIVAVFYVFYTLFLCSSL</sequence>
<evidence type="ECO:0000313" key="11">
    <source>
        <dbReference type="EMBL" id="OAO13574.1"/>
    </source>
</evidence>
<evidence type="ECO:0000256" key="4">
    <source>
        <dbReference type="ARBA" id="ARBA00022692"/>
    </source>
</evidence>
<keyword evidence="6 9" id="KW-1133">Transmembrane helix</keyword>
<feature type="domain" description="T-SNARE coiled-coil homology" evidence="10">
    <location>
        <begin position="154"/>
        <end position="216"/>
    </location>
</feature>
<dbReference type="SUPFAM" id="SSF58038">
    <property type="entry name" value="SNARE fusion complex"/>
    <property type="match status" value="1"/>
</dbReference>
<name>A0A196SC38_BLAHN</name>
<dbReference type="OrthoDB" id="29755at2759"/>
<evidence type="ECO:0000256" key="6">
    <source>
        <dbReference type="ARBA" id="ARBA00022989"/>
    </source>
</evidence>
<keyword evidence="8 9" id="KW-0472">Membrane</keyword>
<evidence type="ECO:0000256" key="1">
    <source>
        <dbReference type="ARBA" id="ARBA00004409"/>
    </source>
</evidence>
<organism evidence="11 12">
    <name type="scientific">Blastocystis sp. subtype 1 (strain ATCC 50177 / NandII)</name>
    <dbReference type="NCBI Taxonomy" id="478820"/>
    <lineage>
        <taxon>Eukaryota</taxon>
        <taxon>Sar</taxon>
        <taxon>Stramenopiles</taxon>
        <taxon>Bigyra</taxon>
        <taxon>Opalozoa</taxon>
        <taxon>Opalinata</taxon>
        <taxon>Blastocystidae</taxon>
        <taxon>Blastocystis</taxon>
    </lineage>
</organism>
<feature type="transmembrane region" description="Helical" evidence="9">
    <location>
        <begin position="227"/>
        <end position="246"/>
    </location>
</feature>
<keyword evidence="5" id="KW-0653">Protein transport</keyword>
<comment type="caution">
    <text evidence="11">The sequence shown here is derived from an EMBL/GenBank/DDBJ whole genome shotgun (WGS) entry which is preliminary data.</text>
</comment>
<dbReference type="SUPFAM" id="SSF47661">
    <property type="entry name" value="t-snare proteins"/>
    <property type="match status" value="1"/>
</dbReference>
<keyword evidence="4 9" id="KW-0812">Transmembrane</keyword>
<dbReference type="InterPro" id="IPR015260">
    <property type="entry name" value="Syntaxin-6/10/61_N"/>
</dbReference>
<dbReference type="PANTHER" id="PTHR12791">
    <property type="entry name" value="GOLGI SNARE BET1-RELATED"/>
    <property type="match status" value="1"/>
</dbReference>
<dbReference type="Gene3D" id="1.20.5.110">
    <property type="match status" value="1"/>
</dbReference>
<dbReference type="GO" id="GO:0048193">
    <property type="term" value="P:Golgi vesicle transport"/>
    <property type="evidence" value="ECO:0007669"/>
    <property type="project" value="InterPro"/>
</dbReference>
<evidence type="ECO:0000256" key="7">
    <source>
        <dbReference type="ARBA" id="ARBA00023034"/>
    </source>
</evidence>
<dbReference type="GO" id="GO:0000139">
    <property type="term" value="C:Golgi membrane"/>
    <property type="evidence" value="ECO:0007669"/>
    <property type="project" value="UniProtKB-SubCell"/>
</dbReference>
<dbReference type="Pfam" id="PF09177">
    <property type="entry name" value="STX6_10_61_N"/>
    <property type="match status" value="1"/>
</dbReference>
<dbReference type="CDD" id="cd15841">
    <property type="entry name" value="SNARE_Qc"/>
    <property type="match status" value="1"/>
</dbReference>
<dbReference type="Gene3D" id="1.20.58.90">
    <property type="match status" value="1"/>
</dbReference>
<evidence type="ECO:0000256" key="5">
    <source>
        <dbReference type="ARBA" id="ARBA00022927"/>
    </source>
</evidence>
<evidence type="ECO:0000256" key="3">
    <source>
        <dbReference type="ARBA" id="ARBA00022448"/>
    </source>
</evidence>
<dbReference type="EMBL" id="LXWW01000373">
    <property type="protein sequence ID" value="OAO13574.1"/>
    <property type="molecule type" value="Genomic_DNA"/>
</dbReference>
<accession>A0A196SC38</accession>
<keyword evidence="7" id="KW-0333">Golgi apparatus</keyword>
<gene>
    <name evidence="11" type="ORF">AV274_4770</name>
</gene>
<keyword evidence="12" id="KW-1185">Reference proteome</keyword>
<evidence type="ECO:0000256" key="8">
    <source>
        <dbReference type="ARBA" id="ARBA00023136"/>
    </source>
</evidence>
<evidence type="ECO:0000259" key="10">
    <source>
        <dbReference type="PROSITE" id="PS50192"/>
    </source>
</evidence>
<dbReference type="InterPro" id="IPR010989">
    <property type="entry name" value="SNARE"/>
</dbReference>
<keyword evidence="3" id="KW-0813">Transport</keyword>
<dbReference type="STRING" id="478820.A0A196SC38"/>
<dbReference type="PROSITE" id="PS50192">
    <property type="entry name" value="T_SNARE"/>
    <property type="match status" value="1"/>
</dbReference>
<dbReference type="AlphaFoldDB" id="A0A196SC38"/>
<dbReference type="Proteomes" id="UP000078348">
    <property type="component" value="Unassembled WGS sequence"/>
</dbReference>
<dbReference type="GO" id="GO:0015031">
    <property type="term" value="P:protein transport"/>
    <property type="evidence" value="ECO:0007669"/>
    <property type="project" value="UniProtKB-KW"/>
</dbReference>
<evidence type="ECO:0000256" key="9">
    <source>
        <dbReference type="SAM" id="Phobius"/>
    </source>
</evidence>
<evidence type="ECO:0000256" key="2">
    <source>
        <dbReference type="ARBA" id="ARBA00009063"/>
    </source>
</evidence>
<proteinExistence type="inferred from homology"/>
<comment type="similarity">
    <text evidence="2">Belongs to the syntaxin family.</text>
</comment>
<reference evidence="11 12" key="1">
    <citation type="submission" date="2016-05" db="EMBL/GenBank/DDBJ databases">
        <title>Nuclear genome of Blastocystis sp. subtype 1 NandII.</title>
        <authorList>
            <person name="Gentekaki E."/>
            <person name="Curtis B."/>
            <person name="Stairs C."/>
            <person name="Eme L."/>
            <person name="Herman E."/>
            <person name="Klimes V."/>
            <person name="Arias M.C."/>
            <person name="Elias M."/>
            <person name="Hilliou F."/>
            <person name="Klute M."/>
            <person name="Malik S.-B."/>
            <person name="Pightling A."/>
            <person name="Rachubinski R."/>
            <person name="Salas D."/>
            <person name="Schlacht A."/>
            <person name="Suga H."/>
            <person name="Archibald J."/>
            <person name="Ball S.G."/>
            <person name="Clark G."/>
            <person name="Dacks J."/>
            <person name="Van Der Giezen M."/>
            <person name="Tsaousis A."/>
            <person name="Roger A."/>
        </authorList>
    </citation>
    <scope>NUCLEOTIDE SEQUENCE [LARGE SCALE GENOMIC DNA]</scope>
    <source>
        <strain evidence="12">ATCC 50177 / NandII</strain>
    </source>
</reference>
<dbReference type="InterPro" id="IPR000727">
    <property type="entry name" value="T_SNARE_dom"/>
</dbReference>
<comment type="subcellular location">
    <subcellularLocation>
        <location evidence="1">Golgi apparatus membrane</location>
        <topology evidence="1">Single-pass type IV membrane protein</topology>
    </subcellularLocation>
</comment>
<protein>
    <submittedName>
        <fullName evidence="11">Syntaxin-61</fullName>
    </submittedName>
</protein>